<name>A0ABY4REY1_9BACL</name>
<protein>
    <submittedName>
        <fullName evidence="4">DNA-binding transcriptional regulator EnvR</fullName>
    </submittedName>
</protein>
<dbReference type="SUPFAM" id="SSF46689">
    <property type="entry name" value="Homeodomain-like"/>
    <property type="match status" value="1"/>
</dbReference>
<dbReference type="PANTHER" id="PTHR43479">
    <property type="entry name" value="ACREF/ENVCD OPERON REPRESSOR-RELATED"/>
    <property type="match status" value="1"/>
</dbReference>
<keyword evidence="5" id="KW-1185">Reference proteome</keyword>
<dbReference type="InterPro" id="IPR009057">
    <property type="entry name" value="Homeodomain-like_sf"/>
</dbReference>
<dbReference type="Pfam" id="PF00440">
    <property type="entry name" value="TetR_N"/>
    <property type="match status" value="1"/>
</dbReference>
<organism evidence="4 5">
    <name type="scientific">Paenibacillus konkukensis</name>
    <dbReference type="NCBI Taxonomy" id="2020716"/>
    <lineage>
        <taxon>Bacteria</taxon>
        <taxon>Bacillati</taxon>
        <taxon>Bacillota</taxon>
        <taxon>Bacilli</taxon>
        <taxon>Bacillales</taxon>
        <taxon>Paenibacillaceae</taxon>
        <taxon>Paenibacillus</taxon>
    </lineage>
</organism>
<evidence type="ECO:0000256" key="2">
    <source>
        <dbReference type="PROSITE-ProRule" id="PRU00335"/>
    </source>
</evidence>
<dbReference type="InterPro" id="IPR050624">
    <property type="entry name" value="HTH-type_Tx_Regulator"/>
</dbReference>
<proteinExistence type="predicted"/>
<evidence type="ECO:0000313" key="4">
    <source>
        <dbReference type="EMBL" id="UQZ81057.1"/>
    </source>
</evidence>
<keyword evidence="1 2" id="KW-0238">DNA-binding</keyword>
<dbReference type="InterPro" id="IPR001647">
    <property type="entry name" value="HTH_TetR"/>
</dbReference>
<reference evidence="4" key="1">
    <citation type="submission" date="2018-02" db="EMBL/GenBank/DDBJ databases">
        <authorList>
            <person name="Kim S.-K."/>
            <person name="Jung H.-I."/>
            <person name="Lee S.-W."/>
        </authorList>
    </citation>
    <scope>NUCLEOTIDE SEQUENCE</scope>
    <source>
        <strain evidence="4">SK3146</strain>
    </source>
</reference>
<dbReference type="RefSeq" id="WP_249863322.1">
    <property type="nucleotide sequence ID" value="NZ_CP027059.1"/>
</dbReference>
<dbReference type="Proteomes" id="UP001057134">
    <property type="component" value="Chromosome"/>
</dbReference>
<dbReference type="Pfam" id="PF14278">
    <property type="entry name" value="TetR_C_8"/>
    <property type="match status" value="1"/>
</dbReference>
<dbReference type="EMBL" id="CP027059">
    <property type="protein sequence ID" value="UQZ81057.1"/>
    <property type="molecule type" value="Genomic_DNA"/>
</dbReference>
<dbReference type="Gene3D" id="1.10.357.10">
    <property type="entry name" value="Tetracycline Repressor, domain 2"/>
    <property type="match status" value="1"/>
</dbReference>
<evidence type="ECO:0000259" key="3">
    <source>
        <dbReference type="PROSITE" id="PS50977"/>
    </source>
</evidence>
<sequence>MTETMHDRMVARTRQLLKETLLLMMEETGFSDVTVRDLTLKANVNRGTFYLHYRDKYDLIEQMEDELLVGLQKNMNSLNYQEMLECSKLNIPYSPLVEVFQYLKANGRILKSLLGTKGDPAFSHKLKLSLNNGIFEVLNDRIHDPSIPNAYVSAFATSALLGIIEYWLNNEMRQTPEEIALIYLKIKFYHLQ</sequence>
<evidence type="ECO:0000313" key="5">
    <source>
        <dbReference type="Proteomes" id="UP001057134"/>
    </source>
</evidence>
<accession>A0ABY4REY1</accession>
<evidence type="ECO:0000256" key="1">
    <source>
        <dbReference type="ARBA" id="ARBA00023125"/>
    </source>
</evidence>
<feature type="domain" description="HTH tetR-type" evidence="3">
    <location>
        <begin position="11"/>
        <end position="71"/>
    </location>
</feature>
<reference evidence="4" key="2">
    <citation type="journal article" date="2021" name="J Anim Sci Technol">
        <title>Complete genome sequence of Paenibacillus konkukensis sp. nov. SK3146 as a potential probiotic strain.</title>
        <authorList>
            <person name="Jung H.I."/>
            <person name="Park S."/>
            <person name="Niu K.M."/>
            <person name="Lee S.W."/>
            <person name="Kothari D."/>
            <person name="Yi K.J."/>
            <person name="Kim S.K."/>
        </authorList>
    </citation>
    <scope>NUCLEOTIDE SEQUENCE</scope>
    <source>
        <strain evidence="4">SK3146</strain>
    </source>
</reference>
<dbReference type="GO" id="GO:0003677">
    <property type="term" value="F:DNA binding"/>
    <property type="evidence" value="ECO:0007669"/>
    <property type="project" value="UniProtKB-KW"/>
</dbReference>
<dbReference type="PANTHER" id="PTHR43479:SF7">
    <property type="entry name" value="TETR-FAMILY TRANSCRIPTIONAL REGULATOR"/>
    <property type="match status" value="1"/>
</dbReference>
<dbReference type="PROSITE" id="PS50977">
    <property type="entry name" value="HTH_TETR_2"/>
    <property type="match status" value="1"/>
</dbReference>
<dbReference type="InterPro" id="IPR039532">
    <property type="entry name" value="TetR_C_Firmicutes"/>
</dbReference>
<feature type="DNA-binding region" description="H-T-H motif" evidence="2">
    <location>
        <begin position="34"/>
        <end position="53"/>
    </location>
</feature>
<gene>
    <name evidence="4" type="ORF">SK3146_00213</name>
</gene>